<dbReference type="EMBL" id="RHWT01000029">
    <property type="protein sequence ID" value="RSB28891.1"/>
    <property type="molecule type" value="Genomic_DNA"/>
</dbReference>
<protein>
    <submittedName>
        <fullName evidence="7">Peptidase</fullName>
    </submittedName>
</protein>
<proteinExistence type="inferred from homology"/>
<evidence type="ECO:0000313" key="8">
    <source>
        <dbReference type="Proteomes" id="UP000275321"/>
    </source>
</evidence>
<accession>A0A3R8Z885</accession>
<keyword evidence="2" id="KW-0479">Metal-binding</keyword>
<dbReference type="CDD" id="cd06231">
    <property type="entry name" value="M14_REP34-like"/>
    <property type="match status" value="1"/>
</dbReference>
<organism evidence="7 8">
    <name type="scientific">Enterobacter cloacae</name>
    <dbReference type="NCBI Taxonomy" id="550"/>
    <lineage>
        <taxon>Bacteria</taxon>
        <taxon>Pseudomonadati</taxon>
        <taxon>Pseudomonadota</taxon>
        <taxon>Gammaproteobacteria</taxon>
        <taxon>Enterobacterales</taxon>
        <taxon>Enterobacteriaceae</taxon>
        <taxon>Enterobacter</taxon>
        <taxon>Enterobacter cloacae complex</taxon>
    </lineage>
</organism>
<keyword evidence="3" id="KW-0378">Hydrolase</keyword>
<comment type="cofactor">
    <cofactor evidence="1">
        <name>Zn(2+)</name>
        <dbReference type="ChEBI" id="CHEBI:29105"/>
    </cofactor>
</comment>
<name>A0A3R8Z885_ENTCL</name>
<dbReference type="SUPFAM" id="SSF53187">
    <property type="entry name" value="Zn-dependent exopeptidases"/>
    <property type="match status" value="1"/>
</dbReference>
<evidence type="ECO:0000256" key="5">
    <source>
        <dbReference type="PROSITE-ProRule" id="PRU01379"/>
    </source>
</evidence>
<evidence type="ECO:0000256" key="3">
    <source>
        <dbReference type="ARBA" id="ARBA00022801"/>
    </source>
</evidence>
<evidence type="ECO:0000256" key="1">
    <source>
        <dbReference type="ARBA" id="ARBA00001947"/>
    </source>
</evidence>
<dbReference type="InterPro" id="IPR055438">
    <property type="entry name" value="AstE_AspA_cat"/>
</dbReference>
<dbReference type="Proteomes" id="UP000275321">
    <property type="component" value="Unassembled WGS sequence"/>
</dbReference>
<dbReference type="GO" id="GO:0016788">
    <property type="term" value="F:hydrolase activity, acting on ester bonds"/>
    <property type="evidence" value="ECO:0007669"/>
    <property type="project" value="InterPro"/>
</dbReference>
<dbReference type="PROSITE" id="PS52035">
    <property type="entry name" value="PEPTIDASE_M14"/>
    <property type="match status" value="1"/>
</dbReference>
<feature type="domain" description="Peptidase M14" evidence="6">
    <location>
        <begin position="31"/>
        <end position="306"/>
    </location>
</feature>
<dbReference type="Pfam" id="PF24827">
    <property type="entry name" value="AstE_AspA_cat"/>
    <property type="match status" value="1"/>
</dbReference>
<dbReference type="AlphaFoldDB" id="A0A3R8Z885"/>
<sequence length="306" mass="34254">MTEQKFYPIGTPGVAWQQKEKDAWRQQQQQKQRSYGEILELFSNAARHAELTVYGNLEYPSESYELKALRSANWDASLPVALITGGVHGYETSGVLAPFRFLHEHIKEYAGRVNLIIAPCVSPWAYERITRWNYNAIDTNRQFRTGGESAEADALMALIAPWKDKILMHIDLHETTDTDESEFSPALAARDGEIYKPESIPDGFYLVSDTANSRPDFQLAIIESVSKVTHIAPSDENGMLLGYPTIGHGIVEYPNREYGLCSTISDAMYTTTTEVYPDSDRTDPEQCICAQVMAIKAALNFAIANS</sequence>
<dbReference type="RefSeq" id="WP_125365898.1">
    <property type="nucleotide sequence ID" value="NZ_RHWT01000029.1"/>
</dbReference>
<comment type="caution">
    <text evidence="5">Lacks conserved residue(s) required for the propagation of feature annotation.</text>
</comment>
<dbReference type="GO" id="GO:0006508">
    <property type="term" value="P:proteolysis"/>
    <property type="evidence" value="ECO:0007669"/>
    <property type="project" value="InterPro"/>
</dbReference>
<keyword evidence="4" id="KW-0862">Zinc</keyword>
<gene>
    <name evidence="7" type="ORF">EGK68_18695</name>
</gene>
<dbReference type="Gene3D" id="3.40.630.10">
    <property type="entry name" value="Zn peptidases"/>
    <property type="match status" value="1"/>
</dbReference>
<dbReference type="GO" id="GO:0008270">
    <property type="term" value="F:zinc ion binding"/>
    <property type="evidence" value="ECO:0007669"/>
    <property type="project" value="InterPro"/>
</dbReference>
<evidence type="ECO:0000259" key="6">
    <source>
        <dbReference type="PROSITE" id="PS52035"/>
    </source>
</evidence>
<evidence type="ECO:0000256" key="4">
    <source>
        <dbReference type="ARBA" id="ARBA00022833"/>
    </source>
</evidence>
<dbReference type="InterPro" id="IPR000834">
    <property type="entry name" value="Peptidase_M14"/>
</dbReference>
<evidence type="ECO:0000256" key="2">
    <source>
        <dbReference type="ARBA" id="ARBA00022723"/>
    </source>
</evidence>
<comment type="similarity">
    <text evidence="5">Belongs to the peptidase M14 family.</text>
</comment>
<comment type="caution">
    <text evidence="7">The sequence shown here is derived from an EMBL/GenBank/DDBJ whole genome shotgun (WGS) entry which is preliminary data.</text>
</comment>
<evidence type="ECO:0000313" key="7">
    <source>
        <dbReference type="EMBL" id="RSB28891.1"/>
    </source>
</evidence>
<dbReference type="GO" id="GO:0004181">
    <property type="term" value="F:metallocarboxypeptidase activity"/>
    <property type="evidence" value="ECO:0007669"/>
    <property type="project" value="InterPro"/>
</dbReference>
<reference evidence="7 8" key="1">
    <citation type="submission" date="2018-10" db="EMBL/GenBank/DDBJ databases">
        <title>Transmission dynamics of multidrug resistant bacteria on intensive care unit surfaces.</title>
        <authorList>
            <person name="D'Souza A.W."/>
            <person name="Potter R.F."/>
            <person name="Wallace M."/>
            <person name="Shupe A."/>
            <person name="Patel S."/>
            <person name="Sun S."/>
            <person name="Gul D."/>
            <person name="Kwon J.H."/>
            <person name="Andleeb S."/>
            <person name="Burnham C.-A.D."/>
            <person name="Dantas G."/>
        </authorList>
    </citation>
    <scope>NUCLEOTIDE SEQUENCE [LARGE SCALE GENOMIC DNA]</scope>
    <source>
        <strain evidence="7 8">EC_073</strain>
    </source>
</reference>